<dbReference type="Proteomes" id="UP000294697">
    <property type="component" value="Unassembled WGS sequence"/>
</dbReference>
<dbReference type="RefSeq" id="WP_166668467.1">
    <property type="nucleotide sequence ID" value="NZ_QLME01000001.1"/>
</dbReference>
<reference evidence="1 2" key="1">
    <citation type="submission" date="2019-03" db="EMBL/GenBank/DDBJ databases">
        <title>Subsurface microbial communities from deep shales in Ohio and West Virginia, USA.</title>
        <authorList>
            <person name="Wrighton K."/>
        </authorList>
    </citation>
    <scope>NUCLEOTIDE SEQUENCE [LARGE SCALE GENOMIC DNA]</scope>
    <source>
        <strain evidence="1 2">MSL9.2</strain>
    </source>
</reference>
<accession>A0A4R7Z9G8</accession>
<name>A0A4R7Z9G8_9FIRM</name>
<sequence>MDAKKRESLKDAMAIYEKKSKNKKLKSPSSTNIRIKHDISFKENERILREEILAK</sequence>
<evidence type="ECO:0000313" key="2">
    <source>
        <dbReference type="Proteomes" id="UP000294697"/>
    </source>
</evidence>
<proteinExistence type="predicted"/>
<dbReference type="EMBL" id="SODA01000005">
    <property type="protein sequence ID" value="TDW06472.1"/>
    <property type="molecule type" value="Genomic_DNA"/>
</dbReference>
<evidence type="ECO:0000313" key="1">
    <source>
        <dbReference type="EMBL" id="TDW06472.1"/>
    </source>
</evidence>
<gene>
    <name evidence="1" type="ORF">C8C77_105108</name>
</gene>
<organism evidence="1 2">
    <name type="scientific">Halanaerobium saccharolyticum</name>
    <dbReference type="NCBI Taxonomy" id="43595"/>
    <lineage>
        <taxon>Bacteria</taxon>
        <taxon>Bacillati</taxon>
        <taxon>Bacillota</taxon>
        <taxon>Clostridia</taxon>
        <taxon>Halanaerobiales</taxon>
        <taxon>Halanaerobiaceae</taxon>
        <taxon>Halanaerobium</taxon>
    </lineage>
</organism>
<comment type="caution">
    <text evidence="1">The sequence shown here is derived from an EMBL/GenBank/DDBJ whole genome shotgun (WGS) entry which is preliminary data.</text>
</comment>
<dbReference type="AlphaFoldDB" id="A0A4R7Z9G8"/>
<protein>
    <submittedName>
        <fullName evidence="1">Uncharacterized protein</fullName>
    </submittedName>
</protein>